<evidence type="ECO:0000256" key="4">
    <source>
        <dbReference type="ARBA" id="ARBA00022478"/>
    </source>
</evidence>
<keyword evidence="5" id="KW-0804">Transcription</keyword>
<evidence type="ECO:0000256" key="1">
    <source>
        <dbReference type="ARBA" id="ARBA00004123"/>
    </source>
</evidence>
<dbReference type="PANTHER" id="PTHR15561">
    <property type="entry name" value="CALCITONIN GENE-RELATED PEPTIDE-RECEPTOR COMPONENT PROTEIN"/>
    <property type="match status" value="1"/>
</dbReference>
<evidence type="ECO:0000256" key="2">
    <source>
        <dbReference type="ARBA" id="ARBA00006898"/>
    </source>
</evidence>
<proteinExistence type="inferred from homology"/>
<evidence type="ECO:0000256" key="3">
    <source>
        <dbReference type="ARBA" id="ARBA00016672"/>
    </source>
</evidence>
<dbReference type="Pfam" id="PF03874">
    <property type="entry name" value="RNA_pol_Rpb4"/>
    <property type="match status" value="1"/>
</dbReference>
<dbReference type="InterPro" id="IPR010997">
    <property type="entry name" value="HRDC-like_sf"/>
</dbReference>
<gene>
    <name evidence="8" type="primary">TPHA0A04680</name>
    <name evidence="8" type="ordered locus">TPHA_0A04680</name>
</gene>
<dbReference type="OrthoDB" id="1746530at2759"/>
<dbReference type="PANTHER" id="PTHR15561:SF0">
    <property type="entry name" value="DNA-DIRECTED RNA POLYMERASE III SUBUNIT RPC9"/>
    <property type="match status" value="1"/>
</dbReference>
<sequence>MKVIEERSAFMCDYEVLQFLSKLERQHQWDPESLAEVKNNKKFKKAKKFYNHPELEFITHQTISYLSTSKNEQEQDGDDEEETFANTSKLSAISKLNDEKFSELVTRLNQFDLYKIEKLQLVNQLPNNIVHLYSIVEECDSRFTEEQVQEILSIIQDFI</sequence>
<name>G8BNR3_TETPH</name>
<keyword evidence="6" id="KW-0539">Nucleus</keyword>
<accession>G8BNR3</accession>
<dbReference type="GO" id="GO:0003899">
    <property type="term" value="F:DNA-directed RNA polymerase activity"/>
    <property type="evidence" value="ECO:0007669"/>
    <property type="project" value="EnsemblFungi"/>
</dbReference>
<feature type="domain" description="RNA polymerase Rpb4/RPC9 core" evidence="7">
    <location>
        <begin position="41"/>
        <end position="159"/>
    </location>
</feature>
<evidence type="ECO:0000313" key="8">
    <source>
        <dbReference type="EMBL" id="CCE61541.1"/>
    </source>
</evidence>
<dbReference type="Gene3D" id="1.20.1250.40">
    <property type="match status" value="1"/>
</dbReference>
<dbReference type="GO" id="GO:0006384">
    <property type="term" value="P:transcription initiation at RNA polymerase III promoter"/>
    <property type="evidence" value="ECO:0007669"/>
    <property type="project" value="EnsemblFungi"/>
</dbReference>
<dbReference type="InterPro" id="IPR038324">
    <property type="entry name" value="Rpb4/RPC9_sf"/>
</dbReference>
<evidence type="ECO:0000313" key="9">
    <source>
        <dbReference type="Proteomes" id="UP000005666"/>
    </source>
</evidence>
<keyword evidence="9" id="KW-1185">Reference proteome</keyword>
<comment type="similarity">
    <text evidence="2">Belongs to the eukaryotic RPC9 RNA polymerase subunit family.</text>
</comment>
<dbReference type="Proteomes" id="UP000005666">
    <property type="component" value="Chromosome 1"/>
</dbReference>
<dbReference type="SUPFAM" id="SSF47819">
    <property type="entry name" value="HRDC-like"/>
    <property type="match status" value="1"/>
</dbReference>
<dbReference type="RefSeq" id="XP_003683975.1">
    <property type="nucleotide sequence ID" value="XM_003683927.1"/>
</dbReference>
<keyword evidence="4" id="KW-0240">DNA-directed RNA polymerase</keyword>
<dbReference type="GO" id="GO:0006386">
    <property type="term" value="P:termination of RNA polymerase III transcription"/>
    <property type="evidence" value="ECO:0007669"/>
    <property type="project" value="EnsemblFungi"/>
</dbReference>
<dbReference type="GO" id="GO:0042797">
    <property type="term" value="P:tRNA transcription by RNA polymerase III"/>
    <property type="evidence" value="ECO:0007669"/>
    <property type="project" value="EnsemblFungi"/>
</dbReference>
<evidence type="ECO:0000256" key="5">
    <source>
        <dbReference type="ARBA" id="ARBA00023163"/>
    </source>
</evidence>
<dbReference type="eggNOG" id="KOG4168">
    <property type="taxonomic scope" value="Eukaryota"/>
</dbReference>
<dbReference type="InterPro" id="IPR038846">
    <property type="entry name" value="RPC9"/>
</dbReference>
<evidence type="ECO:0000256" key="6">
    <source>
        <dbReference type="ARBA" id="ARBA00023242"/>
    </source>
</evidence>
<dbReference type="STRING" id="1071381.G8BNR3"/>
<dbReference type="EMBL" id="HE612856">
    <property type="protein sequence ID" value="CCE61541.1"/>
    <property type="molecule type" value="Genomic_DNA"/>
</dbReference>
<evidence type="ECO:0000259" key="7">
    <source>
        <dbReference type="SMART" id="SM00657"/>
    </source>
</evidence>
<dbReference type="OMA" id="PTNMVHL"/>
<dbReference type="GO" id="GO:0000166">
    <property type="term" value="F:nucleotide binding"/>
    <property type="evidence" value="ECO:0007669"/>
    <property type="project" value="InterPro"/>
</dbReference>
<dbReference type="GO" id="GO:0005829">
    <property type="term" value="C:cytosol"/>
    <property type="evidence" value="ECO:0007669"/>
    <property type="project" value="EnsemblFungi"/>
</dbReference>
<dbReference type="AlphaFoldDB" id="G8BNR3"/>
<dbReference type="GeneID" id="11532416"/>
<dbReference type="KEGG" id="tpf:TPHA_0A04680"/>
<protein>
    <recommendedName>
        <fullName evidence="3">DNA-directed RNA polymerase III subunit RPC9</fullName>
    </recommendedName>
</protein>
<organism evidence="8 9">
    <name type="scientific">Tetrapisispora phaffii (strain ATCC 24235 / CBS 4417 / NBRC 1672 / NRRL Y-8282 / UCD 70-5)</name>
    <name type="common">Yeast</name>
    <name type="synonym">Fabospora phaffii</name>
    <dbReference type="NCBI Taxonomy" id="1071381"/>
    <lineage>
        <taxon>Eukaryota</taxon>
        <taxon>Fungi</taxon>
        <taxon>Dikarya</taxon>
        <taxon>Ascomycota</taxon>
        <taxon>Saccharomycotina</taxon>
        <taxon>Saccharomycetes</taxon>
        <taxon>Saccharomycetales</taxon>
        <taxon>Saccharomycetaceae</taxon>
        <taxon>Tetrapisispora</taxon>
    </lineage>
</organism>
<dbReference type="InterPro" id="IPR005574">
    <property type="entry name" value="Rpb4/RPC9"/>
</dbReference>
<dbReference type="HOGENOM" id="CLU_092529_3_0_1"/>
<comment type="subcellular location">
    <subcellularLocation>
        <location evidence="1">Nucleus</location>
    </subcellularLocation>
</comment>
<dbReference type="GO" id="GO:0005666">
    <property type="term" value="C:RNA polymerase III complex"/>
    <property type="evidence" value="ECO:0007669"/>
    <property type="project" value="EnsemblFungi"/>
</dbReference>
<dbReference type="InterPro" id="IPR006590">
    <property type="entry name" value="RNA_pol_Rpb4/RPC9_core"/>
</dbReference>
<dbReference type="SMART" id="SM00657">
    <property type="entry name" value="RPOL4c"/>
    <property type="match status" value="1"/>
</dbReference>
<reference evidence="8 9" key="1">
    <citation type="journal article" date="2011" name="Proc. Natl. Acad. Sci. U.S.A.">
        <title>Evolutionary erosion of yeast sex chromosomes by mating-type switching accidents.</title>
        <authorList>
            <person name="Gordon J.L."/>
            <person name="Armisen D."/>
            <person name="Proux-Wera E."/>
            <person name="Oheigeartaigh S.S."/>
            <person name="Byrne K.P."/>
            <person name="Wolfe K.H."/>
        </authorList>
    </citation>
    <scope>NUCLEOTIDE SEQUENCE [LARGE SCALE GENOMIC DNA]</scope>
    <source>
        <strain evidence="9">ATCC 24235 / CBS 4417 / NBRC 1672 / NRRL Y-8282 / UCD 70-5</strain>
    </source>
</reference>